<gene>
    <name evidence="2" type="ORF">P168DRAFT_317635</name>
</gene>
<evidence type="ECO:0000313" key="3">
    <source>
        <dbReference type="Proteomes" id="UP000234254"/>
    </source>
</evidence>
<feature type="region of interest" description="Disordered" evidence="1">
    <location>
        <begin position="78"/>
        <end position="105"/>
    </location>
</feature>
<name>A0A2I1D8D2_ASPC2</name>
<dbReference type="Proteomes" id="UP000234254">
    <property type="component" value="Unassembled WGS sequence"/>
</dbReference>
<evidence type="ECO:0000256" key="1">
    <source>
        <dbReference type="SAM" id="MobiDB-lite"/>
    </source>
</evidence>
<dbReference type="AlphaFoldDB" id="A0A2I1D8D2"/>
<accession>A0A2I1D8D2</accession>
<sequence>MLDFFPLPAFLIPLDGLLRPAADAPGVTSLSNDDLPHRMSTCYVERTARMPSNYFHHELLVIFYQTLAIADHLRNATSSRMAPDPSSTSITNTHPSHKSGPSLSTRAPLVDSVIAAAFPGAAAKSAH</sequence>
<dbReference type="RefSeq" id="XP_024694736.1">
    <property type="nucleotide sequence ID" value="XM_024840125.1"/>
</dbReference>
<protein>
    <submittedName>
        <fullName evidence="2">Uncharacterized protein</fullName>
    </submittedName>
</protein>
<dbReference type="GeneID" id="36547649"/>
<keyword evidence="3" id="KW-1185">Reference proteome</keyword>
<proteinExistence type="predicted"/>
<organism evidence="2 3">
    <name type="scientific">Aspergillus campestris (strain IBT 28561)</name>
    <dbReference type="NCBI Taxonomy" id="1392248"/>
    <lineage>
        <taxon>Eukaryota</taxon>
        <taxon>Fungi</taxon>
        <taxon>Dikarya</taxon>
        <taxon>Ascomycota</taxon>
        <taxon>Pezizomycotina</taxon>
        <taxon>Eurotiomycetes</taxon>
        <taxon>Eurotiomycetidae</taxon>
        <taxon>Eurotiales</taxon>
        <taxon>Aspergillaceae</taxon>
        <taxon>Aspergillus</taxon>
        <taxon>Aspergillus subgen. Circumdati</taxon>
    </lineage>
</organism>
<reference evidence="2" key="1">
    <citation type="submission" date="2016-12" db="EMBL/GenBank/DDBJ databases">
        <title>The genomes of Aspergillus section Nigri reveals drivers in fungal speciation.</title>
        <authorList>
            <consortium name="DOE Joint Genome Institute"/>
            <person name="Vesth T.C."/>
            <person name="Nybo J."/>
            <person name="Theobald S."/>
            <person name="Brandl J."/>
            <person name="Frisvad J.C."/>
            <person name="Nielsen K.F."/>
            <person name="Lyhne E.K."/>
            <person name="Kogle M.E."/>
            <person name="Kuo A."/>
            <person name="Riley R."/>
            <person name="Clum A."/>
            <person name="Nolan M."/>
            <person name="Lipzen A."/>
            <person name="Salamov A."/>
            <person name="Henrissat B."/>
            <person name="Wiebenga A."/>
            <person name="De vries R.P."/>
            <person name="Grigoriev I.V."/>
            <person name="Mortensen U.H."/>
            <person name="Andersen M.R."/>
            <person name="Baker S.E."/>
        </authorList>
    </citation>
    <scope>NUCLEOTIDE SEQUENCE</scope>
    <source>
        <strain evidence="2">IBT 28561</strain>
    </source>
</reference>
<comment type="caution">
    <text evidence="2">The sequence shown here is derived from an EMBL/GenBank/DDBJ whole genome shotgun (WGS) entry which is preliminary data.</text>
</comment>
<dbReference type="EMBL" id="MSFM01000004">
    <property type="protein sequence ID" value="PKY06142.1"/>
    <property type="molecule type" value="Genomic_DNA"/>
</dbReference>
<dbReference type="VEuPathDB" id="FungiDB:P168DRAFT_317635"/>
<dbReference type="OrthoDB" id="103819at2759"/>
<evidence type="ECO:0000313" key="2">
    <source>
        <dbReference type="EMBL" id="PKY06142.1"/>
    </source>
</evidence>